<feature type="transmembrane region" description="Helical" evidence="6">
    <location>
        <begin position="12"/>
        <end position="31"/>
    </location>
</feature>
<feature type="transmembrane region" description="Helical" evidence="6">
    <location>
        <begin position="381"/>
        <end position="399"/>
    </location>
</feature>
<evidence type="ECO:0000256" key="2">
    <source>
        <dbReference type="ARBA" id="ARBA00010199"/>
    </source>
</evidence>
<evidence type="ECO:0000313" key="7">
    <source>
        <dbReference type="EMBL" id="SMO49660.1"/>
    </source>
</evidence>
<evidence type="ECO:0000313" key="8">
    <source>
        <dbReference type="Proteomes" id="UP000319040"/>
    </source>
</evidence>
<gene>
    <name evidence="7" type="ORF">SAMN06265379_10216</name>
</gene>
<dbReference type="GO" id="GO:0005886">
    <property type="term" value="C:plasma membrane"/>
    <property type="evidence" value="ECO:0007669"/>
    <property type="project" value="TreeGrafter"/>
</dbReference>
<accession>A0A521BSX6</accession>
<evidence type="ECO:0000256" key="6">
    <source>
        <dbReference type="SAM" id="Phobius"/>
    </source>
</evidence>
<protein>
    <submittedName>
        <fullName evidence="7">Multidrug resistance protein, MATE family</fullName>
    </submittedName>
</protein>
<feature type="transmembrane region" description="Helical" evidence="6">
    <location>
        <begin position="347"/>
        <end position="369"/>
    </location>
</feature>
<dbReference type="RefSeq" id="WP_142532341.1">
    <property type="nucleotide sequence ID" value="NZ_FXTB01000002.1"/>
</dbReference>
<feature type="transmembrane region" description="Helical" evidence="6">
    <location>
        <begin position="266"/>
        <end position="288"/>
    </location>
</feature>
<feature type="transmembrane region" description="Helical" evidence="6">
    <location>
        <begin position="124"/>
        <end position="146"/>
    </location>
</feature>
<comment type="similarity">
    <text evidence="2">Belongs to the multi antimicrobial extrusion (MATE) (TC 2.A.66.1) family.</text>
</comment>
<dbReference type="PANTHER" id="PTHR42893">
    <property type="entry name" value="PROTEIN DETOXIFICATION 44, CHLOROPLASTIC-RELATED"/>
    <property type="match status" value="1"/>
</dbReference>
<dbReference type="EMBL" id="FXTB01000002">
    <property type="protein sequence ID" value="SMO49660.1"/>
    <property type="molecule type" value="Genomic_DNA"/>
</dbReference>
<feature type="transmembrane region" description="Helical" evidence="6">
    <location>
        <begin position="80"/>
        <end position="104"/>
    </location>
</feature>
<sequence>MHKDILKLSIPNILTNITVPLLSMVDLHLMGYLDSELFLGAVTLGGVIFNFVYWGFGFLRMSLSGIAAQAYGRKNNNEMAMVLFRGMAIAVLGSLLLLLFQGAIEKLGFALLGGSPEVTELARSYYYVRIWAAPAAIALMVINGWFLGMQNALYPMLIAVTINLINIACSFILVREFGMEERGVAFGSVIAQYTGLLLAAGLFLKKYRAVLNYFKVKAIFVVAELKSFLNISGDISVRIWCVVAVFTFFTSESAEYGDVALAANSVLLQFLFLFSYFLDGFAYAAEAIVGKHFGASNKTKLIEASKKLFYWGVFFGLSFTLAYYFGGNWMLNVFTNNQSVIDEAEKYMPWLIFIPIASFASYIWDGIYIGATASKAMRNTMLVSSILFFFVPYYFFYHYMGVHALWMSMLLFMLSRGITQTVLAKRAVYAKLV</sequence>
<dbReference type="OrthoDB" id="9776324at2"/>
<evidence type="ECO:0000256" key="4">
    <source>
        <dbReference type="ARBA" id="ARBA00022989"/>
    </source>
</evidence>
<feature type="transmembrane region" description="Helical" evidence="6">
    <location>
        <begin position="235"/>
        <end position="254"/>
    </location>
</feature>
<dbReference type="InterPro" id="IPR044644">
    <property type="entry name" value="DinF-like"/>
</dbReference>
<keyword evidence="3 6" id="KW-0812">Transmembrane</keyword>
<name>A0A521BSX6_SACCC</name>
<dbReference type="InterPro" id="IPR002528">
    <property type="entry name" value="MATE_fam"/>
</dbReference>
<dbReference type="NCBIfam" id="TIGR00797">
    <property type="entry name" value="matE"/>
    <property type="match status" value="1"/>
</dbReference>
<dbReference type="CDD" id="cd13136">
    <property type="entry name" value="MATE_DinF_like"/>
    <property type="match status" value="1"/>
</dbReference>
<reference evidence="7 8" key="1">
    <citation type="submission" date="2017-05" db="EMBL/GenBank/DDBJ databases">
        <authorList>
            <person name="Varghese N."/>
            <person name="Submissions S."/>
        </authorList>
    </citation>
    <scope>NUCLEOTIDE SEQUENCE [LARGE SCALE GENOMIC DNA]</scope>
    <source>
        <strain evidence="7 8">DSM 27040</strain>
    </source>
</reference>
<comment type="subcellular location">
    <subcellularLocation>
        <location evidence="1">Membrane</location>
        <topology evidence="1">Multi-pass membrane protein</topology>
    </subcellularLocation>
</comment>
<dbReference type="Pfam" id="PF01554">
    <property type="entry name" value="MatE"/>
    <property type="match status" value="2"/>
</dbReference>
<dbReference type="Proteomes" id="UP000319040">
    <property type="component" value="Unassembled WGS sequence"/>
</dbReference>
<dbReference type="GO" id="GO:0042910">
    <property type="term" value="F:xenobiotic transmembrane transporter activity"/>
    <property type="evidence" value="ECO:0007669"/>
    <property type="project" value="InterPro"/>
</dbReference>
<organism evidence="7 8">
    <name type="scientific">Saccharicrinis carchari</name>
    <dbReference type="NCBI Taxonomy" id="1168039"/>
    <lineage>
        <taxon>Bacteria</taxon>
        <taxon>Pseudomonadati</taxon>
        <taxon>Bacteroidota</taxon>
        <taxon>Bacteroidia</taxon>
        <taxon>Marinilabiliales</taxon>
        <taxon>Marinilabiliaceae</taxon>
        <taxon>Saccharicrinis</taxon>
    </lineage>
</organism>
<keyword evidence="5 6" id="KW-0472">Membrane</keyword>
<dbReference type="AlphaFoldDB" id="A0A521BSX6"/>
<evidence type="ECO:0000256" key="5">
    <source>
        <dbReference type="ARBA" id="ARBA00023136"/>
    </source>
</evidence>
<dbReference type="GO" id="GO:0015297">
    <property type="term" value="F:antiporter activity"/>
    <property type="evidence" value="ECO:0007669"/>
    <property type="project" value="InterPro"/>
</dbReference>
<keyword evidence="4 6" id="KW-1133">Transmembrane helix</keyword>
<evidence type="ECO:0000256" key="1">
    <source>
        <dbReference type="ARBA" id="ARBA00004141"/>
    </source>
</evidence>
<feature type="transmembrane region" description="Helical" evidence="6">
    <location>
        <begin position="37"/>
        <end position="59"/>
    </location>
</feature>
<proteinExistence type="inferred from homology"/>
<dbReference type="PANTHER" id="PTHR42893:SF46">
    <property type="entry name" value="PROTEIN DETOXIFICATION 44, CHLOROPLASTIC"/>
    <property type="match status" value="1"/>
</dbReference>
<feature type="transmembrane region" description="Helical" evidence="6">
    <location>
        <begin position="185"/>
        <end position="204"/>
    </location>
</feature>
<feature type="transmembrane region" description="Helical" evidence="6">
    <location>
        <begin position="153"/>
        <end position="173"/>
    </location>
</feature>
<feature type="transmembrane region" description="Helical" evidence="6">
    <location>
        <begin position="308"/>
        <end position="327"/>
    </location>
</feature>
<keyword evidence="8" id="KW-1185">Reference proteome</keyword>
<evidence type="ECO:0000256" key="3">
    <source>
        <dbReference type="ARBA" id="ARBA00022692"/>
    </source>
</evidence>